<reference evidence="2" key="1">
    <citation type="submission" date="2020-10" db="EMBL/GenBank/DDBJ databases">
        <title>Whole-genome sequence of Luteibacter sp. EIF3.</title>
        <authorList>
            <person name="Friedrich I."/>
            <person name="Hertel R."/>
            <person name="Daniel R."/>
        </authorList>
    </citation>
    <scope>NUCLEOTIDE SEQUENCE</scope>
    <source>
        <strain evidence="2">EIF3</strain>
    </source>
</reference>
<protein>
    <submittedName>
        <fullName evidence="2">Uncharacterized protein</fullName>
    </submittedName>
</protein>
<evidence type="ECO:0000313" key="2">
    <source>
        <dbReference type="EMBL" id="URL57061.1"/>
    </source>
</evidence>
<evidence type="ECO:0000256" key="1">
    <source>
        <dbReference type="SAM" id="SignalP"/>
    </source>
</evidence>
<dbReference type="Proteomes" id="UP001056681">
    <property type="component" value="Chromosome"/>
</dbReference>
<sequence>MHIRQFVTAALAFAPLAGATQTVVDLPGMHASAETACVETTDGARAALSYACLNRAMAATQDGGHFGLGTPVGGRPTNTLGLYNASSLSHRMGQNLGISVEPFRPKTSYPNPLAH</sequence>
<keyword evidence="3" id="KW-1185">Reference proteome</keyword>
<proteinExistence type="predicted"/>
<dbReference type="RefSeq" id="WP_250338020.1">
    <property type="nucleotide sequence ID" value="NZ_CP063231.1"/>
</dbReference>
<feature type="signal peptide" evidence="1">
    <location>
        <begin position="1"/>
        <end position="19"/>
    </location>
</feature>
<gene>
    <name evidence="2" type="ORF">IM816_10355</name>
</gene>
<feature type="chain" id="PRO_5046997449" evidence="1">
    <location>
        <begin position="20"/>
        <end position="115"/>
    </location>
</feature>
<organism evidence="2 3">
    <name type="scientific">Luteibacter flocculans</name>
    <dbReference type="NCBI Taxonomy" id="2780091"/>
    <lineage>
        <taxon>Bacteria</taxon>
        <taxon>Pseudomonadati</taxon>
        <taxon>Pseudomonadota</taxon>
        <taxon>Gammaproteobacteria</taxon>
        <taxon>Lysobacterales</taxon>
        <taxon>Rhodanobacteraceae</taxon>
        <taxon>Luteibacter</taxon>
    </lineage>
</organism>
<name>A0ABY4T2N8_9GAMM</name>
<keyword evidence="1" id="KW-0732">Signal</keyword>
<accession>A0ABY4T2N8</accession>
<evidence type="ECO:0000313" key="3">
    <source>
        <dbReference type="Proteomes" id="UP001056681"/>
    </source>
</evidence>
<dbReference type="EMBL" id="CP063231">
    <property type="protein sequence ID" value="URL57061.1"/>
    <property type="molecule type" value="Genomic_DNA"/>
</dbReference>